<name>A0A9N7VYZ8_PLEPL</name>
<accession>A0A9N7VYZ8</accession>
<dbReference type="Proteomes" id="UP001153269">
    <property type="component" value="Unassembled WGS sequence"/>
</dbReference>
<reference evidence="1" key="1">
    <citation type="submission" date="2020-03" db="EMBL/GenBank/DDBJ databases">
        <authorList>
            <person name="Weist P."/>
        </authorList>
    </citation>
    <scope>NUCLEOTIDE SEQUENCE</scope>
</reference>
<keyword evidence="2" id="KW-1185">Reference proteome</keyword>
<comment type="caution">
    <text evidence="1">The sequence shown here is derived from an EMBL/GenBank/DDBJ whole genome shotgun (WGS) entry which is preliminary data.</text>
</comment>
<proteinExistence type="predicted"/>
<evidence type="ECO:0000313" key="2">
    <source>
        <dbReference type="Proteomes" id="UP001153269"/>
    </source>
</evidence>
<dbReference type="EMBL" id="CADEAL010004358">
    <property type="protein sequence ID" value="CAB1457793.1"/>
    <property type="molecule type" value="Genomic_DNA"/>
</dbReference>
<evidence type="ECO:0000313" key="1">
    <source>
        <dbReference type="EMBL" id="CAB1457793.1"/>
    </source>
</evidence>
<sequence>MCFDIGKREKDETRESFLQQLKHCRSNADVKGRICAERLHTGQNHNRPRLPNPCSELRAKVIKAEEKRETEKGRRGMAPRWLKGTFMQLLASIQTLAAARNCSDVALRGAEEEEETRSLTPLKHIRSCYP</sequence>
<dbReference type="AlphaFoldDB" id="A0A9N7VYZ8"/>
<gene>
    <name evidence="1" type="ORF">PLEPLA_LOCUS45620</name>
</gene>
<organism evidence="1 2">
    <name type="scientific">Pleuronectes platessa</name>
    <name type="common">European plaice</name>
    <dbReference type="NCBI Taxonomy" id="8262"/>
    <lineage>
        <taxon>Eukaryota</taxon>
        <taxon>Metazoa</taxon>
        <taxon>Chordata</taxon>
        <taxon>Craniata</taxon>
        <taxon>Vertebrata</taxon>
        <taxon>Euteleostomi</taxon>
        <taxon>Actinopterygii</taxon>
        <taxon>Neopterygii</taxon>
        <taxon>Teleostei</taxon>
        <taxon>Neoteleostei</taxon>
        <taxon>Acanthomorphata</taxon>
        <taxon>Carangaria</taxon>
        <taxon>Pleuronectiformes</taxon>
        <taxon>Pleuronectoidei</taxon>
        <taxon>Pleuronectidae</taxon>
        <taxon>Pleuronectes</taxon>
    </lineage>
</organism>
<protein>
    <submittedName>
        <fullName evidence="1">Uncharacterized protein</fullName>
    </submittedName>
</protein>